<organism evidence="1 2">
    <name type="scientific">Psophocarpus tetragonolobus</name>
    <name type="common">Winged bean</name>
    <name type="synonym">Dolichos tetragonolobus</name>
    <dbReference type="NCBI Taxonomy" id="3891"/>
    <lineage>
        <taxon>Eukaryota</taxon>
        <taxon>Viridiplantae</taxon>
        <taxon>Streptophyta</taxon>
        <taxon>Embryophyta</taxon>
        <taxon>Tracheophyta</taxon>
        <taxon>Spermatophyta</taxon>
        <taxon>Magnoliopsida</taxon>
        <taxon>eudicotyledons</taxon>
        <taxon>Gunneridae</taxon>
        <taxon>Pentapetalae</taxon>
        <taxon>rosids</taxon>
        <taxon>fabids</taxon>
        <taxon>Fabales</taxon>
        <taxon>Fabaceae</taxon>
        <taxon>Papilionoideae</taxon>
        <taxon>50 kb inversion clade</taxon>
        <taxon>NPAAA clade</taxon>
        <taxon>indigoferoid/millettioid clade</taxon>
        <taxon>Phaseoleae</taxon>
        <taxon>Psophocarpus</taxon>
    </lineage>
</organism>
<proteinExistence type="predicted"/>
<protein>
    <submittedName>
        <fullName evidence="1">Uncharacterized protein</fullName>
    </submittedName>
</protein>
<dbReference type="AlphaFoldDB" id="A0AAN9XRX1"/>
<name>A0AAN9XRX1_PSOTE</name>
<reference evidence="1 2" key="1">
    <citation type="submission" date="2024-01" db="EMBL/GenBank/DDBJ databases">
        <title>The genomes of 5 underutilized Papilionoideae crops provide insights into root nodulation and disease resistanc.</title>
        <authorList>
            <person name="Jiang F."/>
        </authorList>
    </citation>
    <scope>NUCLEOTIDE SEQUENCE [LARGE SCALE GENOMIC DNA]</scope>
    <source>
        <strain evidence="1">DUOXIRENSHENG_FW03</strain>
        <tissue evidence="1">Leaves</tissue>
    </source>
</reference>
<dbReference type="Proteomes" id="UP001386955">
    <property type="component" value="Unassembled WGS sequence"/>
</dbReference>
<gene>
    <name evidence="1" type="ORF">VNO78_07430</name>
</gene>
<evidence type="ECO:0000313" key="2">
    <source>
        <dbReference type="Proteomes" id="UP001386955"/>
    </source>
</evidence>
<keyword evidence="2" id="KW-1185">Reference proteome</keyword>
<dbReference type="EMBL" id="JAYMYS010000002">
    <property type="protein sequence ID" value="KAK7405820.1"/>
    <property type="molecule type" value="Genomic_DNA"/>
</dbReference>
<comment type="caution">
    <text evidence="1">The sequence shown here is derived from an EMBL/GenBank/DDBJ whole genome shotgun (WGS) entry which is preliminary data.</text>
</comment>
<accession>A0AAN9XRX1</accession>
<sequence>MELKRCREEGFIEDAMRNSIIKSAGRIRRQSCEGGAKKEVLWEERDIPAELQSPESKRGTVLPSFPFFFFSSDIIILVHPTIKSHLIPF</sequence>
<evidence type="ECO:0000313" key="1">
    <source>
        <dbReference type="EMBL" id="KAK7405820.1"/>
    </source>
</evidence>